<evidence type="ECO:0000313" key="2">
    <source>
        <dbReference type="EMBL" id="GME83863.1"/>
    </source>
</evidence>
<dbReference type="Proteomes" id="UP001165120">
    <property type="component" value="Unassembled WGS sequence"/>
</dbReference>
<comment type="caution">
    <text evidence="2">The sequence shown here is derived from an EMBL/GenBank/DDBJ whole genome shotgun (WGS) entry which is preliminary data.</text>
</comment>
<gene>
    <name evidence="2" type="ORF">Cboi02_000691800</name>
</gene>
<reference evidence="2" key="1">
    <citation type="submission" date="2023-04" db="EMBL/GenBank/DDBJ databases">
        <title>Candida boidinii NBRC 10035.</title>
        <authorList>
            <person name="Ichikawa N."/>
            <person name="Sato H."/>
            <person name="Tonouchi N."/>
        </authorList>
    </citation>
    <scope>NUCLEOTIDE SEQUENCE</scope>
    <source>
        <strain evidence="2">NBRC 10035</strain>
    </source>
</reference>
<dbReference type="EMBL" id="BSXN01006296">
    <property type="protein sequence ID" value="GME83863.1"/>
    <property type="molecule type" value="Genomic_DNA"/>
</dbReference>
<organism evidence="2 3">
    <name type="scientific">Candida boidinii</name>
    <name type="common">Yeast</name>
    <dbReference type="NCBI Taxonomy" id="5477"/>
    <lineage>
        <taxon>Eukaryota</taxon>
        <taxon>Fungi</taxon>
        <taxon>Dikarya</taxon>
        <taxon>Ascomycota</taxon>
        <taxon>Saccharomycotina</taxon>
        <taxon>Pichiomycetes</taxon>
        <taxon>Pichiales</taxon>
        <taxon>Pichiaceae</taxon>
        <taxon>Ogataea</taxon>
        <taxon>Ogataea/Candida clade</taxon>
    </lineage>
</organism>
<name>A0A9W6TCD6_CANBO</name>
<evidence type="ECO:0000313" key="3">
    <source>
        <dbReference type="Proteomes" id="UP001165120"/>
    </source>
</evidence>
<accession>A0A9W6TCD6</accession>
<evidence type="ECO:0000256" key="1">
    <source>
        <dbReference type="SAM" id="MobiDB-lite"/>
    </source>
</evidence>
<sequence>MNLNNGGAGPGPGNNVGGPLPHQIQNQFPTQPQLQQLNFANSKFLQQSDNNGFANRNSQILNANTNNNGGIDINGLNYPNGGINTNQNNGLYYDGSNGDQQLFY</sequence>
<feature type="compositionally biased region" description="Gly residues" evidence="1">
    <location>
        <begin position="1"/>
        <end position="16"/>
    </location>
</feature>
<feature type="region of interest" description="Disordered" evidence="1">
    <location>
        <begin position="1"/>
        <end position="29"/>
    </location>
</feature>
<feature type="compositionally biased region" description="Low complexity" evidence="1">
    <location>
        <begin position="17"/>
        <end position="29"/>
    </location>
</feature>
<dbReference type="AlphaFoldDB" id="A0A9W6TCD6"/>
<keyword evidence="3" id="KW-1185">Reference proteome</keyword>
<protein>
    <submittedName>
        <fullName evidence="2">Unnamed protein product</fullName>
    </submittedName>
</protein>
<proteinExistence type="predicted"/>